<organism evidence="1 2">
    <name type="scientific">Coregonus suidteri</name>
    <dbReference type="NCBI Taxonomy" id="861788"/>
    <lineage>
        <taxon>Eukaryota</taxon>
        <taxon>Metazoa</taxon>
        <taxon>Chordata</taxon>
        <taxon>Craniata</taxon>
        <taxon>Vertebrata</taxon>
        <taxon>Euteleostomi</taxon>
        <taxon>Actinopterygii</taxon>
        <taxon>Neopterygii</taxon>
        <taxon>Teleostei</taxon>
        <taxon>Protacanthopterygii</taxon>
        <taxon>Salmoniformes</taxon>
        <taxon>Salmonidae</taxon>
        <taxon>Coregoninae</taxon>
        <taxon>Coregonus</taxon>
    </lineage>
</organism>
<dbReference type="EMBL" id="JAGTTL010000004">
    <property type="protein sequence ID" value="KAK6323879.1"/>
    <property type="molecule type" value="Genomic_DNA"/>
</dbReference>
<comment type="caution">
    <text evidence="1">The sequence shown here is derived from an EMBL/GenBank/DDBJ whole genome shotgun (WGS) entry which is preliminary data.</text>
</comment>
<evidence type="ECO:0000313" key="1">
    <source>
        <dbReference type="EMBL" id="KAK6323879.1"/>
    </source>
</evidence>
<gene>
    <name evidence="1" type="ORF">J4Q44_G00062180</name>
</gene>
<dbReference type="AlphaFoldDB" id="A0AAN8M6K2"/>
<evidence type="ECO:0000313" key="2">
    <source>
        <dbReference type="Proteomes" id="UP001356427"/>
    </source>
</evidence>
<sequence>MGSRRPSLMDEVIGCLSKEVIKEEGTGGEMAAAGAQNQESRLIRALQRNSRKWGGAAASGAVGEAESVAGPISLDMKKLAHGIACEAEKLEEDRKKVECHNKSEMGQLLTPQYRTQLQRKAQEVQELEADRRILGVLLEGEHSI</sequence>
<proteinExistence type="predicted"/>
<accession>A0AAN8M6K2</accession>
<reference evidence="1 2" key="1">
    <citation type="submission" date="2021-04" db="EMBL/GenBank/DDBJ databases">
        <authorList>
            <person name="De Guttry C."/>
            <person name="Zahm M."/>
            <person name="Klopp C."/>
            <person name="Cabau C."/>
            <person name="Louis A."/>
            <person name="Berthelot C."/>
            <person name="Parey E."/>
            <person name="Roest Crollius H."/>
            <person name="Montfort J."/>
            <person name="Robinson-Rechavi M."/>
            <person name="Bucao C."/>
            <person name="Bouchez O."/>
            <person name="Gislard M."/>
            <person name="Lluch J."/>
            <person name="Milhes M."/>
            <person name="Lampietro C."/>
            <person name="Lopez Roques C."/>
            <person name="Donnadieu C."/>
            <person name="Braasch I."/>
            <person name="Desvignes T."/>
            <person name="Postlethwait J."/>
            <person name="Bobe J."/>
            <person name="Wedekind C."/>
            <person name="Guiguen Y."/>
        </authorList>
    </citation>
    <scope>NUCLEOTIDE SEQUENCE [LARGE SCALE GENOMIC DNA]</scope>
    <source>
        <strain evidence="1">Cs_M1</strain>
        <tissue evidence="1">Blood</tissue>
    </source>
</reference>
<keyword evidence="2" id="KW-1185">Reference proteome</keyword>
<name>A0AAN8M6K2_9TELE</name>
<dbReference type="Proteomes" id="UP001356427">
    <property type="component" value="Unassembled WGS sequence"/>
</dbReference>
<protein>
    <submittedName>
        <fullName evidence="1">Uncharacterized protein</fullName>
    </submittedName>
</protein>